<feature type="chain" id="PRO_5042175246" description="DUF1566 domain-containing protein" evidence="1">
    <location>
        <begin position="24"/>
        <end position="227"/>
    </location>
</feature>
<organism evidence="2 3">
    <name type="scientific">Alteromonas mediterranea</name>
    <dbReference type="NCBI Taxonomy" id="314275"/>
    <lineage>
        <taxon>Bacteria</taxon>
        <taxon>Pseudomonadati</taxon>
        <taxon>Pseudomonadota</taxon>
        <taxon>Gammaproteobacteria</taxon>
        <taxon>Alteromonadales</taxon>
        <taxon>Alteromonadaceae</taxon>
        <taxon>Alteromonas/Salinimonas group</taxon>
        <taxon>Alteromonas</taxon>
    </lineage>
</organism>
<feature type="signal peptide" evidence="1">
    <location>
        <begin position="1"/>
        <end position="23"/>
    </location>
</feature>
<proteinExistence type="predicted"/>
<geneLocation type="plasmid" evidence="3">
    <name>pamcp48-600</name>
</geneLocation>
<dbReference type="EMBL" id="CP018025">
    <property type="protein sequence ID" value="APD91958.1"/>
    <property type="molecule type" value="Genomic_DNA"/>
</dbReference>
<keyword evidence="2" id="KW-0614">Plasmid</keyword>
<dbReference type="Proteomes" id="UP000182101">
    <property type="component" value="Plasmid pAMCP48-600"/>
</dbReference>
<sequence length="227" mass="24596">MKRFIKTLAATMLCVTAPLSAHADFVHTDWLTEGDEKATLHEETGIEWLKVDNTLGMSIDEVLAETGEGALYDGWRLPTAQEVLGYWEAIFEGSSVLDDPQGGRYTYSAYTPQAQGWVEFTGLSTSSPIRSYGMGYRLDGQVSFFGISRTSSSTSYWNGHEAYDEATVNQYAGVLLVSDGGVTLSSINDPMLNTNNANAPVNNVGAPLTGVALSMAGFLALSTRRKR</sequence>
<accession>A0AAC9JE16</accession>
<gene>
    <name evidence="2" type="ORF">BM524_18735</name>
</gene>
<keyword evidence="1" id="KW-0732">Signal</keyword>
<dbReference type="RefSeq" id="WP_071960568.1">
    <property type="nucleotide sequence ID" value="NZ_CP018025.1"/>
</dbReference>
<evidence type="ECO:0000256" key="1">
    <source>
        <dbReference type="SAM" id="SignalP"/>
    </source>
</evidence>
<evidence type="ECO:0008006" key="4">
    <source>
        <dbReference type="Google" id="ProtNLM"/>
    </source>
</evidence>
<evidence type="ECO:0000313" key="3">
    <source>
        <dbReference type="Proteomes" id="UP000182101"/>
    </source>
</evidence>
<dbReference type="AlphaFoldDB" id="A0AAC9JE16"/>
<name>A0AAC9JE16_9ALTE</name>
<evidence type="ECO:0000313" key="2">
    <source>
        <dbReference type="EMBL" id="APD91958.1"/>
    </source>
</evidence>
<protein>
    <recommendedName>
        <fullName evidence="4">DUF1566 domain-containing protein</fullName>
    </recommendedName>
</protein>
<reference evidence="2 3" key="1">
    <citation type="submission" date="2016-11" db="EMBL/GenBank/DDBJ databases">
        <title>Networking in microbes: conjugative elements and plasmids in the genus Alteromonas.</title>
        <authorList>
            <person name="Lopez-Perez M."/>
            <person name="Ramon-Marco N."/>
            <person name="Rodriguez-Valera F."/>
        </authorList>
    </citation>
    <scope>NUCLEOTIDE SEQUENCE [LARGE SCALE GENOMIC DNA]</scope>
    <source>
        <strain evidence="2 3">CP48</strain>
        <plasmid evidence="3">pamcp48-600</plasmid>
    </source>
</reference>